<reference evidence="3" key="2">
    <citation type="submission" date="2024-04" db="EMBL/GenBank/DDBJ databases">
        <authorList>
            <person name="Chen Y."/>
            <person name="Shah S."/>
            <person name="Dougan E. K."/>
            <person name="Thang M."/>
            <person name="Chan C."/>
        </authorList>
    </citation>
    <scope>NUCLEOTIDE SEQUENCE [LARGE SCALE GENOMIC DNA]</scope>
</reference>
<feature type="compositionally biased region" description="Basic and acidic residues" evidence="1">
    <location>
        <begin position="100"/>
        <end position="112"/>
    </location>
</feature>
<feature type="region of interest" description="Disordered" evidence="1">
    <location>
        <begin position="79"/>
        <end position="112"/>
    </location>
</feature>
<gene>
    <name evidence="2" type="ORF">C1SCF055_LOCUS43277</name>
</gene>
<dbReference type="EMBL" id="CAMXCT030006711">
    <property type="protein sequence ID" value="CAL4806046.1"/>
    <property type="molecule type" value="Genomic_DNA"/>
</dbReference>
<feature type="region of interest" description="Disordered" evidence="1">
    <location>
        <begin position="45"/>
        <end position="66"/>
    </location>
</feature>
<keyword evidence="4" id="KW-1185">Reference proteome</keyword>
<protein>
    <submittedName>
        <fullName evidence="2">Uncharacterized protein</fullName>
    </submittedName>
</protein>
<dbReference type="EMBL" id="CAMXCT010006711">
    <property type="protein sequence ID" value="CAI4018734.1"/>
    <property type="molecule type" value="Genomic_DNA"/>
</dbReference>
<evidence type="ECO:0000256" key="1">
    <source>
        <dbReference type="SAM" id="MobiDB-lite"/>
    </source>
</evidence>
<organism evidence="2">
    <name type="scientific">Cladocopium goreaui</name>
    <dbReference type="NCBI Taxonomy" id="2562237"/>
    <lineage>
        <taxon>Eukaryota</taxon>
        <taxon>Sar</taxon>
        <taxon>Alveolata</taxon>
        <taxon>Dinophyceae</taxon>
        <taxon>Suessiales</taxon>
        <taxon>Symbiodiniaceae</taxon>
        <taxon>Cladocopium</taxon>
    </lineage>
</organism>
<accession>A0A9P1GPM9</accession>
<sequence>MKAKRRNHWRVTVGAQRVQYLSWIIVGSSSSEGAVVEVEEAELSKAQKRRERQRANRAAAAQRKDLQREKIAKEQFLRETAQGFTERQMPFGTNSIKLQRTKEQTDSSERLC</sequence>
<dbReference type="Proteomes" id="UP001152797">
    <property type="component" value="Unassembled WGS sequence"/>
</dbReference>
<dbReference type="AlphaFoldDB" id="A0A9P1GPM9"/>
<comment type="caution">
    <text evidence="2">The sequence shown here is derived from an EMBL/GenBank/DDBJ whole genome shotgun (WGS) entry which is preliminary data.</text>
</comment>
<evidence type="ECO:0000313" key="2">
    <source>
        <dbReference type="EMBL" id="CAI4018734.1"/>
    </source>
</evidence>
<proteinExistence type="predicted"/>
<reference evidence="2" key="1">
    <citation type="submission" date="2022-10" db="EMBL/GenBank/DDBJ databases">
        <authorList>
            <person name="Chen Y."/>
            <person name="Dougan E. K."/>
            <person name="Chan C."/>
            <person name="Rhodes N."/>
            <person name="Thang M."/>
        </authorList>
    </citation>
    <scope>NUCLEOTIDE SEQUENCE</scope>
</reference>
<evidence type="ECO:0000313" key="4">
    <source>
        <dbReference type="Proteomes" id="UP001152797"/>
    </source>
</evidence>
<name>A0A9P1GPM9_9DINO</name>
<dbReference type="EMBL" id="CAMXCT020006711">
    <property type="protein sequence ID" value="CAL1172109.1"/>
    <property type="molecule type" value="Genomic_DNA"/>
</dbReference>
<evidence type="ECO:0000313" key="3">
    <source>
        <dbReference type="EMBL" id="CAL1172109.1"/>
    </source>
</evidence>